<keyword evidence="2" id="KW-1185">Reference proteome</keyword>
<proteinExistence type="predicted"/>
<accession>A0ABY1JCJ8</accession>
<comment type="caution">
    <text evidence="1">The sequence shown here is derived from an EMBL/GenBank/DDBJ whole genome shotgun (WGS) entry which is preliminary data.</text>
</comment>
<name>A0ABY1JCJ8_9BACT</name>
<evidence type="ECO:0000313" key="1">
    <source>
        <dbReference type="EMBL" id="SIN65776.1"/>
    </source>
</evidence>
<dbReference type="Proteomes" id="UP000185093">
    <property type="component" value="Unassembled WGS sequence"/>
</dbReference>
<organism evidence="1 2">
    <name type="scientific">Acetomicrobium flavidum</name>
    <dbReference type="NCBI Taxonomy" id="49896"/>
    <lineage>
        <taxon>Bacteria</taxon>
        <taxon>Thermotogati</taxon>
        <taxon>Synergistota</taxon>
        <taxon>Synergistia</taxon>
        <taxon>Synergistales</taxon>
        <taxon>Acetomicrobiaceae</taxon>
        <taxon>Acetomicrobium</taxon>
    </lineage>
</organism>
<protein>
    <submittedName>
        <fullName evidence="1">Uncharacterized protein</fullName>
    </submittedName>
</protein>
<reference evidence="1 2" key="1">
    <citation type="submission" date="2016-11" db="EMBL/GenBank/DDBJ databases">
        <authorList>
            <person name="Varghese N."/>
            <person name="Submissions S."/>
        </authorList>
    </citation>
    <scope>NUCLEOTIDE SEQUENCE [LARGE SCALE GENOMIC DNA]</scope>
    <source>
        <strain evidence="1 2">DSM 20664</strain>
    </source>
</reference>
<sequence length="202" mass="22734">MDERFMDRIKRLLFGRIKVCSIPLAGHLVEVKDAGFEVAIKRLNPNIGVRTENWSFPKDVVFKVYNISLCANDVKVNKAMLEWRGVDLKKVKLHKLASVRSKVNLCKALPQARTNKAVYASKGKFCEKGTILIAAFCPIIRSKVVKLVLSKKDGILLVWYSNERGSDVPYSLLLCRKLDGQSKGEDVFWLWVPMKPEIGGGG</sequence>
<dbReference type="EMBL" id="FSQZ01000001">
    <property type="protein sequence ID" value="SIN65776.1"/>
    <property type="molecule type" value="Genomic_DNA"/>
</dbReference>
<gene>
    <name evidence="1" type="ORF">SAMN05444368_0813</name>
</gene>
<dbReference type="RefSeq" id="WP_074199351.1">
    <property type="nucleotide sequence ID" value="NZ_FSQZ01000001.1"/>
</dbReference>
<evidence type="ECO:0000313" key="2">
    <source>
        <dbReference type="Proteomes" id="UP000185093"/>
    </source>
</evidence>